<reference evidence="3 4" key="1">
    <citation type="submission" date="2020-11" db="EMBL/GenBank/DDBJ databases">
        <title>Enhanced detection system for hospital associated transmission using whole genome sequencing surveillance.</title>
        <authorList>
            <person name="Harrison L.H."/>
            <person name="Van Tyne D."/>
            <person name="Marsh J.W."/>
            <person name="Griffith M.P."/>
            <person name="Snyder D.J."/>
            <person name="Cooper V.S."/>
            <person name="Mustapha M."/>
        </authorList>
    </citation>
    <scope>NUCLEOTIDE SEQUENCE [LARGE SCALE GENOMIC DNA]</scope>
    <source>
        <strain evidence="3 4">PSA00705</strain>
    </source>
</reference>
<comment type="caution">
    <text evidence="3">The sequence shown here is derived from an EMBL/GenBank/DDBJ whole genome shotgun (WGS) entry which is preliminary data.</text>
</comment>
<dbReference type="RefSeq" id="WP_034017831.1">
    <property type="nucleotide sequence ID" value="NZ_JADTFC010000130.1"/>
</dbReference>
<evidence type="ECO:0000313" key="4">
    <source>
        <dbReference type="Proteomes" id="UP000608450"/>
    </source>
</evidence>
<proteinExistence type="predicted"/>
<keyword evidence="2" id="KW-0732">Signal</keyword>
<accession>A0ABS0KUF0</accession>
<name>A0ABS0KUF0_PSENT</name>
<keyword evidence="1" id="KW-0812">Transmembrane</keyword>
<organism evidence="3 4">
    <name type="scientific">Pseudomonas nitroreducens</name>
    <dbReference type="NCBI Taxonomy" id="46680"/>
    <lineage>
        <taxon>Bacteria</taxon>
        <taxon>Pseudomonadati</taxon>
        <taxon>Pseudomonadota</taxon>
        <taxon>Gammaproteobacteria</taxon>
        <taxon>Pseudomonadales</taxon>
        <taxon>Pseudomonadaceae</taxon>
        <taxon>Pseudomonas</taxon>
    </lineage>
</organism>
<keyword evidence="1" id="KW-0472">Membrane</keyword>
<feature type="transmembrane region" description="Helical" evidence="1">
    <location>
        <begin position="48"/>
        <end position="70"/>
    </location>
</feature>
<sequence>MLNRVFWLFASLFLSPLALAANNDVDLGSPGDGPLAAFAGFMQELVNFVGGPGVLFIVFVSAAAGIGLWVMAPKSGSAAVAWIARVCVGGIALFNLALLLAWYQGF</sequence>
<dbReference type="EMBL" id="JADTFC010000130">
    <property type="protein sequence ID" value="MBG6291664.1"/>
    <property type="molecule type" value="Genomic_DNA"/>
</dbReference>
<keyword evidence="4" id="KW-1185">Reference proteome</keyword>
<evidence type="ECO:0000313" key="3">
    <source>
        <dbReference type="EMBL" id="MBG6291664.1"/>
    </source>
</evidence>
<keyword evidence="1" id="KW-1133">Transmembrane helix</keyword>
<protein>
    <recommendedName>
        <fullName evidence="5">Conjugal transfer protein TrbC</fullName>
    </recommendedName>
</protein>
<evidence type="ECO:0000256" key="2">
    <source>
        <dbReference type="SAM" id="SignalP"/>
    </source>
</evidence>
<feature type="signal peptide" evidence="2">
    <location>
        <begin position="1"/>
        <end position="20"/>
    </location>
</feature>
<evidence type="ECO:0008006" key="5">
    <source>
        <dbReference type="Google" id="ProtNLM"/>
    </source>
</evidence>
<evidence type="ECO:0000256" key="1">
    <source>
        <dbReference type="SAM" id="Phobius"/>
    </source>
</evidence>
<dbReference type="Proteomes" id="UP000608450">
    <property type="component" value="Unassembled WGS sequence"/>
</dbReference>
<feature type="transmembrane region" description="Helical" evidence="1">
    <location>
        <begin position="82"/>
        <end position="103"/>
    </location>
</feature>
<feature type="chain" id="PRO_5045165703" description="Conjugal transfer protein TrbC" evidence="2">
    <location>
        <begin position="21"/>
        <end position="106"/>
    </location>
</feature>
<gene>
    <name evidence="3" type="ORF">I5I61_29760</name>
</gene>